<feature type="transmembrane region" description="Helical" evidence="1">
    <location>
        <begin position="71"/>
        <end position="93"/>
    </location>
</feature>
<dbReference type="Proteomes" id="UP000015525">
    <property type="component" value="Unassembled WGS sequence"/>
</dbReference>
<evidence type="ECO:0000259" key="2">
    <source>
        <dbReference type="PROSITE" id="PS50887"/>
    </source>
</evidence>
<dbReference type="SMART" id="SM00267">
    <property type="entry name" value="GGDEF"/>
    <property type="match status" value="1"/>
</dbReference>
<dbReference type="AlphaFoldDB" id="T0ISH9"/>
<sequence>MHFMENPATLFRRLPAKLTHHLGRWPQAALPDAVYRDLVETLFSMRLPILGLGILYVLSAAVIFAQDRDPVIAALMAAAAALTAARLALLIAYQRRAGGMLTVTELRRWERSYAIGSHAFALLLAGFSITVLQSHAPLNHLLVISLIFTFGAGIVSRIGVRPAICVTSLLLATVPAIIALAVHAGTRYGTGIHSEYFIVEAFLLAVVTALSLESVRHLHRTAVEHLTVKHDLAHLVRQDALTGLPNRLMLRERFRDSLPSTASGDRQLALHFLDLDGFKAINDRYGHLAGDAVLREVALRLNAIVRSGDTVARLGGDEFIVIQADVRHEGEAEMLARRIIRNLSAPYQIMDMTMHISVSIGIAMAPRHGLNLEHLTACADAALYRSKRGGKAQLYFCTPEDVANAARAVA</sequence>
<proteinExistence type="predicted"/>
<accession>T0ISH9</accession>
<gene>
    <name evidence="3" type="ORF">L288_01070</name>
</gene>
<dbReference type="InterPro" id="IPR000160">
    <property type="entry name" value="GGDEF_dom"/>
</dbReference>
<organism evidence="3 4">
    <name type="scientific">Sphingobium quisquiliarum P25</name>
    <dbReference type="NCBI Taxonomy" id="1329909"/>
    <lineage>
        <taxon>Bacteria</taxon>
        <taxon>Pseudomonadati</taxon>
        <taxon>Pseudomonadota</taxon>
        <taxon>Alphaproteobacteria</taxon>
        <taxon>Sphingomonadales</taxon>
        <taxon>Sphingomonadaceae</taxon>
        <taxon>Sphingobium</taxon>
    </lineage>
</organism>
<protein>
    <recommendedName>
        <fullName evidence="2">GGDEF domain-containing protein</fullName>
    </recommendedName>
</protein>
<dbReference type="SUPFAM" id="SSF55073">
    <property type="entry name" value="Nucleotide cyclase"/>
    <property type="match status" value="1"/>
</dbReference>
<evidence type="ECO:0000313" key="3">
    <source>
        <dbReference type="EMBL" id="EQB14775.1"/>
    </source>
</evidence>
<reference evidence="3 4" key="1">
    <citation type="journal article" date="2013" name="Genome Announc.">
        <title>Draft Genome Sequence of Sphingobium quisquiliarum Strain P25T, a Novel Hexachlorocyclohexane (HCH)-Degrading Bacterium Isolated from an HCH Dumpsite.</title>
        <authorList>
            <person name="Kumar Singh A."/>
            <person name="Sangwan N."/>
            <person name="Sharma A."/>
            <person name="Gupta V."/>
            <person name="Khurana J.P."/>
            <person name="Lal R."/>
        </authorList>
    </citation>
    <scope>NUCLEOTIDE SEQUENCE [LARGE SCALE GENOMIC DNA]</scope>
    <source>
        <strain evidence="3 4">P25</strain>
    </source>
</reference>
<name>T0ISH9_9SPHN</name>
<dbReference type="PANTHER" id="PTHR46663">
    <property type="entry name" value="DIGUANYLATE CYCLASE DGCT-RELATED"/>
    <property type="match status" value="1"/>
</dbReference>
<feature type="transmembrane region" description="Helical" evidence="1">
    <location>
        <begin position="138"/>
        <end position="156"/>
    </location>
</feature>
<comment type="caution">
    <text evidence="3">The sequence shown here is derived from an EMBL/GenBank/DDBJ whole genome shotgun (WGS) entry which is preliminary data.</text>
</comment>
<feature type="transmembrane region" description="Helical" evidence="1">
    <location>
        <begin position="113"/>
        <end position="132"/>
    </location>
</feature>
<evidence type="ECO:0000256" key="1">
    <source>
        <dbReference type="SAM" id="Phobius"/>
    </source>
</evidence>
<keyword evidence="1" id="KW-1133">Transmembrane helix</keyword>
<dbReference type="PROSITE" id="PS50887">
    <property type="entry name" value="GGDEF"/>
    <property type="match status" value="1"/>
</dbReference>
<dbReference type="InterPro" id="IPR052163">
    <property type="entry name" value="DGC-Regulatory_Protein"/>
</dbReference>
<dbReference type="EMBL" id="ATHO01000007">
    <property type="protein sequence ID" value="EQB14775.1"/>
    <property type="molecule type" value="Genomic_DNA"/>
</dbReference>
<dbReference type="InterPro" id="IPR043128">
    <property type="entry name" value="Rev_trsase/Diguanyl_cyclase"/>
</dbReference>
<feature type="domain" description="GGDEF" evidence="2">
    <location>
        <begin position="266"/>
        <end position="399"/>
    </location>
</feature>
<keyword evidence="4" id="KW-1185">Reference proteome</keyword>
<feature type="transmembrane region" description="Helical" evidence="1">
    <location>
        <begin position="196"/>
        <end position="212"/>
    </location>
</feature>
<keyword evidence="1" id="KW-0812">Transmembrane</keyword>
<feature type="transmembrane region" description="Helical" evidence="1">
    <location>
        <begin position="163"/>
        <end position="184"/>
    </location>
</feature>
<dbReference type="NCBIfam" id="TIGR00254">
    <property type="entry name" value="GGDEF"/>
    <property type="match status" value="1"/>
</dbReference>
<dbReference type="Pfam" id="PF00990">
    <property type="entry name" value="GGDEF"/>
    <property type="match status" value="1"/>
</dbReference>
<feature type="transmembrane region" description="Helical" evidence="1">
    <location>
        <begin position="47"/>
        <end position="65"/>
    </location>
</feature>
<evidence type="ECO:0000313" key="4">
    <source>
        <dbReference type="Proteomes" id="UP000015525"/>
    </source>
</evidence>
<dbReference type="Gene3D" id="3.30.70.270">
    <property type="match status" value="1"/>
</dbReference>
<keyword evidence="1" id="KW-0472">Membrane</keyword>
<dbReference type="PATRIC" id="fig|1329909.3.peg.191"/>
<dbReference type="InterPro" id="IPR029787">
    <property type="entry name" value="Nucleotide_cyclase"/>
</dbReference>
<dbReference type="CDD" id="cd01949">
    <property type="entry name" value="GGDEF"/>
    <property type="match status" value="1"/>
</dbReference>
<dbReference type="PANTHER" id="PTHR46663:SF3">
    <property type="entry name" value="SLL0267 PROTEIN"/>
    <property type="match status" value="1"/>
</dbReference>